<accession>A0A087T1B7</accession>
<name>A0A087T1B7_STEMI</name>
<keyword evidence="3 8" id="KW-0238">DNA-binding</keyword>
<organism evidence="11 12">
    <name type="scientific">Stegodyphus mimosarum</name>
    <name type="common">African social velvet spider</name>
    <dbReference type="NCBI Taxonomy" id="407821"/>
    <lineage>
        <taxon>Eukaryota</taxon>
        <taxon>Metazoa</taxon>
        <taxon>Ecdysozoa</taxon>
        <taxon>Arthropoda</taxon>
        <taxon>Chelicerata</taxon>
        <taxon>Arachnida</taxon>
        <taxon>Araneae</taxon>
        <taxon>Araneomorphae</taxon>
        <taxon>Entelegynae</taxon>
        <taxon>Eresoidea</taxon>
        <taxon>Eresidae</taxon>
        <taxon>Stegodyphus</taxon>
    </lineage>
</organism>
<dbReference type="GO" id="GO:0001654">
    <property type="term" value="P:eye development"/>
    <property type="evidence" value="ECO:0007669"/>
    <property type="project" value="UniProtKB-ARBA"/>
</dbReference>
<dbReference type="PROSITE" id="PS50071">
    <property type="entry name" value="HOMEOBOX_2"/>
    <property type="match status" value="1"/>
</dbReference>
<evidence type="ECO:0000256" key="7">
    <source>
        <dbReference type="ARBA" id="ARBA00038021"/>
    </source>
</evidence>
<evidence type="ECO:0000313" key="11">
    <source>
        <dbReference type="EMBL" id="KFM58906.1"/>
    </source>
</evidence>
<evidence type="ECO:0000259" key="10">
    <source>
        <dbReference type="PROSITE" id="PS50071"/>
    </source>
</evidence>
<proteinExistence type="inferred from homology"/>
<evidence type="ECO:0000256" key="4">
    <source>
        <dbReference type="ARBA" id="ARBA00023155"/>
    </source>
</evidence>
<dbReference type="FunFam" id="1.10.10.60:FF:000059">
    <property type="entry name" value="TGFB-induced factor homeobox 1"/>
    <property type="match status" value="1"/>
</dbReference>
<dbReference type="AlphaFoldDB" id="A0A087T1B7"/>
<evidence type="ECO:0000256" key="1">
    <source>
        <dbReference type="ARBA" id="ARBA00004123"/>
    </source>
</evidence>
<comment type="subcellular location">
    <subcellularLocation>
        <location evidence="1 8">Nucleus</location>
    </subcellularLocation>
</comment>
<dbReference type="PANTHER" id="PTHR11850">
    <property type="entry name" value="HOMEOBOX PROTEIN TRANSCRIPTION FACTORS"/>
    <property type="match status" value="1"/>
</dbReference>
<sequence>MPDSPLKVHTSRDQVRRKRRGNLSKEAKAVLSSWLYEHRHNAYPSEKEKAVLAEKTKLTQLQVCNWFINARRRQLPKMFSEEEQKSYRHAATKKHMHNSVRLAASKNSIHPMDFNSGSVSPIGDTITAMNASSEDSNNSFSSSALSQITSCQESYLPQMNIQRQKQPPSETFSQYTDALNSPTNCNMMPHQNLVLNSPKENVSYMRSDNSTSKENVSSFMNSDDLGPKEIINSDRSIILLHDKTPVVIRHPSSPFTPFNCLVHIACEIVDQLQS</sequence>
<protein>
    <submittedName>
        <fullName evidence="11">Homeobox protein TGIF1</fullName>
    </submittedName>
</protein>
<evidence type="ECO:0000256" key="3">
    <source>
        <dbReference type="ARBA" id="ARBA00023125"/>
    </source>
</evidence>
<dbReference type="OrthoDB" id="10056939at2759"/>
<reference evidence="11 12" key="1">
    <citation type="submission" date="2013-11" db="EMBL/GenBank/DDBJ databases">
        <title>Genome sequencing of Stegodyphus mimosarum.</title>
        <authorList>
            <person name="Bechsgaard J."/>
        </authorList>
    </citation>
    <scope>NUCLEOTIDE SEQUENCE [LARGE SCALE GENOMIC DNA]</scope>
</reference>
<keyword evidence="4 8" id="KW-0371">Homeobox</keyword>
<dbReference type="SMART" id="SM00389">
    <property type="entry name" value="HOX"/>
    <property type="match status" value="1"/>
</dbReference>
<evidence type="ECO:0000313" key="12">
    <source>
        <dbReference type="Proteomes" id="UP000054359"/>
    </source>
</evidence>
<evidence type="ECO:0000256" key="6">
    <source>
        <dbReference type="ARBA" id="ARBA00023242"/>
    </source>
</evidence>
<comment type="similarity">
    <text evidence="7">Belongs to the TALE/TGIF homeobox family.</text>
</comment>
<dbReference type="GO" id="GO:0048646">
    <property type="term" value="P:anatomical structure formation involved in morphogenesis"/>
    <property type="evidence" value="ECO:0007669"/>
    <property type="project" value="UniProtKB-ARBA"/>
</dbReference>
<dbReference type="InterPro" id="IPR008422">
    <property type="entry name" value="KN_HD"/>
</dbReference>
<dbReference type="InterPro" id="IPR050224">
    <property type="entry name" value="TALE_homeobox"/>
</dbReference>
<dbReference type="STRING" id="407821.A0A087T1B7"/>
<dbReference type="GO" id="GO:0006355">
    <property type="term" value="P:regulation of DNA-templated transcription"/>
    <property type="evidence" value="ECO:0007669"/>
    <property type="project" value="InterPro"/>
</dbReference>
<feature type="DNA-binding region" description="Homeobox" evidence="8">
    <location>
        <begin position="16"/>
        <end position="78"/>
    </location>
</feature>
<feature type="domain" description="Homeobox" evidence="10">
    <location>
        <begin position="14"/>
        <end position="77"/>
    </location>
</feature>
<evidence type="ECO:0000256" key="2">
    <source>
        <dbReference type="ARBA" id="ARBA00023015"/>
    </source>
</evidence>
<dbReference type="GO" id="GO:0005634">
    <property type="term" value="C:nucleus"/>
    <property type="evidence" value="ECO:0007669"/>
    <property type="project" value="UniProtKB-SubCell"/>
</dbReference>
<keyword evidence="5" id="KW-0804">Transcription</keyword>
<dbReference type="EMBL" id="KK112938">
    <property type="protein sequence ID" value="KFM58906.1"/>
    <property type="molecule type" value="Genomic_DNA"/>
</dbReference>
<keyword evidence="2" id="KW-0805">Transcription regulation</keyword>
<evidence type="ECO:0000256" key="9">
    <source>
        <dbReference type="SAM" id="MobiDB-lite"/>
    </source>
</evidence>
<dbReference type="CDD" id="cd00086">
    <property type="entry name" value="homeodomain"/>
    <property type="match status" value="1"/>
</dbReference>
<feature type="region of interest" description="Disordered" evidence="9">
    <location>
        <begin position="1"/>
        <end position="23"/>
    </location>
</feature>
<feature type="non-terminal residue" evidence="11">
    <location>
        <position position="274"/>
    </location>
</feature>
<gene>
    <name evidence="11" type="ORF">X975_14810</name>
</gene>
<dbReference type="Proteomes" id="UP000054359">
    <property type="component" value="Unassembled WGS sequence"/>
</dbReference>
<dbReference type="GO" id="GO:0000987">
    <property type="term" value="F:cis-regulatory region sequence-specific DNA binding"/>
    <property type="evidence" value="ECO:0007669"/>
    <property type="project" value="UniProtKB-ARBA"/>
</dbReference>
<dbReference type="InterPro" id="IPR009057">
    <property type="entry name" value="Homeodomain-like_sf"/>
</dbReference>
<keyword evidence="12" id="KW-1185">Reference proteome</keyword>
<evidence type="ECO:0000256" key="5">
    <source>
        <dbReference type="ARBA" id="ARBA00023163"/>
    </source>
</evidence>
<evidence type="ECO:0000256" key="8">
    <source>
        <dbReference type="PROSITE-ProRule" id="PRU00108"/>
    </source>
</evidence>
<dbReference type="SUPFAM" id="SSF46689">
    <property type="entry name" value="Homeodomain-like"/>
    <property type="match status" value="1"/>
</dbReference>
<keyword evidence="6 8" id="KW-0539">Nucleus</keyword>
<dbReference type="InterPro" id="IPR001356">
    <property type="entry name" value="HD"/>
</dbReference>
<dbReference type="Pfam" id="PF05920">
    <property type="entry name" value="Homeobox_KN"/>
    <property type="match status" value="1"/>
</dbReference>
<dbReference type="Gene3D" id="1.10.10.60">
    <property type="entry name" value="Homeodomain-like"/>
    <property type="match status" value="1"/>
</dbReference>